<comment type="caution">
    <text evidence="2">The sequence shown here is derived from an EMBL/GenBank/DDBJ whole genome shotgun (WGS) entry which is preliminary data.</text>
</comment>
<keyword evidence="3" id="KW-1185">Reference proteome</keyword>
<dbReference type="EMBL" id="JAQQBS010001422">
    <property type="protein sequence ID" value="KAK0165456.1"/>
    <property type="molecule type" value="Genomic_DNA"/>
</dbReference>
<dbReference type="Pfam" id="PF12937">
    <property type="entry name" value="F-box-like"/>
    <property type="match status" value="1"/>
</dbReference>
<dbReference type="SUPFAM" id="SSF81383">
    <property type="entry name" value="F-box domain"/>
    <property type="match status" value="1"/>
</dbReference>
<dbReference type="InterPro" id="IPR001810">
    <property type="entry name" value="F-box_dom"/>
</dbReference>
<dbReference type="Proteomes" id="UP001168990">
    <property type="component" value="Unassembled WGS sequence"/>
</dbReference>
<reference evidence="2" key="1">
    <citation type="journal article" date="2023" name="bioRxiv">
        <title>Scaffold-level genome assemblies of two parasitoid biocontrol wasps reveal the parthenogenesis mechanism and an associated novel virus.</title>
        <authorList>
            <person name="Inwood S."/>
            <person name="Skelly J."/>
            <person name="Guhlin J."/>
            <person name="Harrop T."/>
            <person name="Goldson S."/>
            <person name="Dearden P."/>
        </authorList>
    </citation>
    <scope>NUCLEOTIDE SEQUENCE</scope>
    <source>
        <strain evidence="2">Irish</strain>
        <tissue evidence="2">Whole body</tissue>
    </source>
</reference>
<dbReference type="Gene3D" id="1.20.1280.50">
    <property type="match status" value="1"/>
</dbReference>
<evidence type="ECO:0000313" key="2">
    <source>
        <dbReference type="EMBL" id="KAK0165456.1"/>
    </source>
</evidence>
<evidence type="ECO:0000313" key="3">
    <source>
        <dbReference type="Proteomes" id="UP001168990"/>
    </source>
</evidence>
<feature type="domain" description="F-box" evidence="1">
    <location>
        <begin position="17"/>
        <end position="63"/>
    </location>
</feature>
<name>A0AA39F9L7_9HYME</name>
<gene>
    <name evidence="2" type="ORF">PV328_003965</name>
</gene>
<dbReference type="SMART" id="SM00256">
    <property type="entry name" value="FBOX"/>
    <property type="match status" value="1"/>
</dbReference>
<proteinExistence type="predicted"/>
<dbReference type="AlphaFoldDB" id="A0AA39F9L7"/>
<organism evidence="2 3">
    <name type="scientific">Microctonus aethiopoides</name>
    <dbReference type="NCBI Taxonomy" id="144406"/>
    <lineage>
        <taxon>Eukaryota</taxon>
        <taxon>Metazoa</taxon>
        <taxon>Ecdysozoa</taxon>
        <taxon>Arthropoda</taxon>
        <taxon>Hexapoda</taxon>
        <taxon>Insecta</taxon>
        <taxon>Pterygota</taxon>
        <taxon>Neoptera</taxon>
        <taxon>Endopterygota</taxon>
        <taxon>Hymenoptera</taxon>
        <taxon>Apocrita</taxon>
        <taxon>Ichneumonoidea</taxon>
        <taxon>Braconidae</taxon>
        <taxon>Euphorinae</taxon>
        <taxon>Microctonus</taxon>
    </lineage>
</organism>
<dbReference type="PROSITE" id="PS50181">
    <property type="entry name" value="FBOX"/>
    <property type="match status" value="1"/>
</dbReference>
<evidence type="ECO:0000259" key="1">
    <source>
        <dbReference type="PROSITE" id="PS50181"/>
    </source>
</evidence>
<accession>A0AA39F9L7</accession>
<protein>
    <recommendedName>
        <fullName evidence="1">F-box domain-containing protein</fullName>
    </recommendedName>
</protein>
<dbReference type="InterPro" id="IPR036047">
    <property type="entry name" value="F-box-like_dom_sf"/>
</dbReference>
<sequence>METYMNMMSATATPMSADFSDILPVEISQLILRHLDVFSLLNAAKVCRKWRNVCRGDPQLRQTAQNHIREERRATLKRAMPNTPSEIATKYRITSDTSAVAVFFDYSVELSANPPVQPDFGLRKILVPKRSKSKI</sequence>
<reference evidence="2" key="2">
    <citation type="submission" date="2023-03" db="EMBL/GenBank/DDBJ databases">
        <authorList>
            <person name="Inwood S.N."/>
            <person name="Skelly J.G."/>
            <person name="Guhlin J."/>
            <person name="Harrop T.W.R."/>
            <person name="Goldson S.G."/>
            <person name="Dearden P.K."/>
        </authorList>
    </citation>
    <scope>NUCLEOTIDE SEQUENCE</scope>
    <source>
        <strain evidence="2">Irish</strain>
        <tissue evidence="2">Whole body</tissue>
    </source>
</reference>